<dbReference type="AlphaFoldDB" id="A0AAE0VXF8"/>
<keyword evidence="1" id="KW-1133">Transmembrane helix</keyword>
<feature type="chain" id="PRO_5042224713" evidence="2">
    <location>
        <begin position="20"/>
        <end position="459"/>
    </location>
</feature>
<keyword evidence="1" id="KW-0472">Membrane</keyword>
<reference evidence="3" key="2">
    <citation type="journal article" date="2021" name="Genome Biol. Evol.">
        <title>Developing a high-quality reference genome for a parasitic bivalve with doubly uniparental inheritance (Bivalvia: Unionida).</title>
        <authorList>
            <person name="Smith C.H."/>
        </authorList>
    </citation>
    <scope>NUCLEOTIDE SEQUENCE</scope>
    <source>
        <strain evidence="3">CHS0354</strain>
        <tissue evidence="3">Mantle</tissue>
    </source>
</reference>
<organism evidence="3 4">
    <name type="scientific">Potamilus streckersoni</name>
    <dbReference type="NCBI Taxonomy" id="2493646"/>
    <lineage>
        <taxon>Eukaryota</taxon>
        <taxon>Metazoa</taxon>
        <taxon>Spiralia</taxon>
        <taxon>Lophotrochozoa</taxon>
        <taxon>Mollusca</taxon>
        <taxon>Bivalvia</taxon>
        <taxon>Autobranchia</taxon>
        <taxon>Heteroconchia</taxon>
        <taxon>Palaeoheterodonta</taxon>
        <taxon>Unionida</taxon>
        <taxon>Unionoidea</taxon>
        <taxon>Unionidae</taxon>
        <taxon>Ambleminae</taxon>
        <taxon>Lampsilini</taxon>
        <taxon>Potamilus</taxon>
    </lineage>
</organism>
<proteinExistence type="predicted"/>
<accession>A0AAE0VXF8</accession>
<name>A0AAE0VXF8_9BIVA</name>
<evidence type="ECO:0000256" key="1">
    <source>
        <dbReference type="SAM" id="Phobius"/>
    </source>
</evidence>
<keyword evidence="2" id="KW-0732">Signal</keyword>
<keyword evidence="4" id="KW-1185">Reference proteome</keyword>
<comment type="caution">
    <text evidence="3">The sequence shown here is derived from an EMBL/GenBank/DDBJ whole genome shotgun (WGS) entry which is preliminary data.</text>
</comment>
<evidence type="ECO:0000313" key="3">
    <source>
        <dbReference type="EMBL" id="KAK3593549.1"/>
    </source>
</evidence>
<dbReference type="Proteomes" id="UP001195483">
    <property type="component" value="Unassembled WGS sequence"/>
</dbReference>
<reference evidence="3" key="1">
    <citation type="journal article" date="2021" name="Genome Biol. Evol.">
        <title>A High-Quality Reference Genome for a Parasitic Bivalve with Doubly Uniparental Inheritance (Bivalvia: Unionida).</title>
        <authorList>
            <person name="Smith C.H."/>
        </authorList>
    </citation>
    <scope>NUCLEOTIDE SEQUENCE</scope>
    <source>
        <strain evidence="3">CHS0354</strain>
    </source>
</reference>
<sequence length="459" mass="52248">MAIMICQLSLIIFCDDAACTFPADLRGSWYSFEKGTLNFTDDTLVKYPAQLTISEKDFSYKCEQMSGNKYLLKSTTTFTAYYISWYAYLCFDLHLVKSNKYYYQLGSLIEASNGERTFSQPSMLVSNMTAACNRPEPYEAATFVTLIKEGAVENNLVQETCPTDWLAVFDYVSLSDSSSSQKCNNVTLSVCEERTQFRYVHTNCNSSLKFSATGTYHCIYHLTNETSGISYLQVWNNDTVVVASSTYRTVCYAYKRINGTMHATKRPGICNIDQNTTAVASPGIIAVYDNISLNIPVSQTKVSPVFDATILLAVLIPTALLLILSLVIYITKCYRLFMKLKCPQKKPKPRKPRFRETAPKVGDIVPRNRFPLHLNQRPLQNNFTGKKPIKIGPIIEPYLQPPPKQRLLYELEWQPSKGRIFYSRGSSLMSLWNWVLKEEEKGKKEKLELTDLDETNTWA</sequence>
<reference evidence="3" key="3">
    <citation type="submission" date="2023-05" db="EMBL/GenBank/DDBJ databases">
        <authorList>
            <person name="Smith C.H."/>
        </authorList>
    </citation>
    <scope>NUCLEOTIDE SEQUENCE</scope>
    <source>
        <strain evidence="3">CHS0354</strain>
        <tissue evidence="3">Mantle</tissue>
    </source>
</reference>
<gene>
    <name evidence="3" type="ORF">CHS0354_018631</name>
</gene>
<evidence type="ECO:0000313" key="4">
    <source>
        <dbReference type="Proteomes" id="UP001195483"/>
    </source>
</evidence>
<protein>
    <submittedName>
        <fullName evidence="3">Uncharacterized protein</fullName>
    </submittedName>
</protein>
<keyword evidence="1" id="KW-0812">Transmembrane</keyword>
<feature type="transmembrane region" description="Helical" evidence="1">
    <location>
        <begin position="310"/>
        <end position="331"/>
    </location>
</feature>
<evidence type="ECO:0000256" key="2">
    <source>
        <dbReference type="SAM" id="SignalP"/>
    </source>
</evidence>
<feature type="signal peptide" evidence="2">
    <location>
        <begin position="1"/>
        <end position="19"/>
    </location>
</feature>
<dbReference type="EMBL" id="JAEAOA010001146">
    <property type="protein sequence ID" value="KAK3593549.1"/>
    <property type="molecule type" value="Genomic_DNA"/>
</dbReference>